<accession>A0ABN9BN79</accession>
<keyword evidence="3" id="KW-1185">Reference proteome</keyword>
<evidence type="ECO:0000256" key="1">
    <source>
        <dbReference type="SAM" id="MobiDB-lite"/>
    </source>
</evidence>
<dbReference type="EMBL" id="CATNWA010004992">
    <property type="protein sequence ID" value="CAI9549134.1"/>
    <property type="molecule type" value="Genomic_DNA"/>
</dbReference>
<feature type="region of interest" description="Disordered" evidence="1">
    <location>
        <begin position="61"/>
        <end position="80"/>
    </location>
</feature>
<organism evidence="2 3">
    <name type="scientific">Staurois parvus</name>
    <dbReference type="NCBI Taxonomy" id="386267"/>
    <lineage>
        <taxon>Eukaryota</taxon>
        <taxon>Metazoa</taxon>
        <taxon>Chordata</taxon>
        <taxon>Craniata</taxon>
        <taxon>Vertebrata</taxon>
        <taxon>Euteleostomi</taxon>
        <taxon>Amphibia</taxon>
        <taxon>Batrachia</taxon>
        <taxon>Anura</taxon>
        <taxon>Neobatrachia</taxon>
        <taxon>Ranoidea</taxon>
        <taxon>Ranidae</taxon>
        <taxon>Staurois</taxon>
    </lineage>
</organism>
<dbReference type="Proteomes" id="UP001162483">
    <property type="component" value="Unassembled WGS sequence"/>
</dbReference>
<name>A0ABN9BN79_9NEOB</name>
<sequence>HPCPPPGRAFHYHPPPWHINHFQSGPSQSAHFHTLLSPDAFTPPSGPDAFTPLPVRTLSSPFRSGRFHPPSGPDAFTPFQSGHFHPLAVRTLST</sequence>
<reference evidence="2" key="1">
    <citation type="submission" date="2023-05" db="EMBL/GenBank/DDBJ databases">
        <authorList>
            <person name="Stuckert A."/>
        </authorList>
    </citation>
    <scope>NUCLEOTIDE SEQUENCE</scope>
</reference>
<proteinExistence type="predicted"/>
<gene>
    <name evidence="2" type="ORF">SPARVUS_LOCUS3287952</name>
</gene>
<comment type="caution">
    <text evidence="2">The sequence shown here is derived from an EMBL/GenBank/DDBJ whole genome shotgun (WGS) entry which is preliminary data.</text>
</comment>
<evidence type="ECO:0000313" key="3">
    <source>
        <dbReference type="Proteomes" id="UP001162483"/>
    </source>
</evidence>
<feature type="non-terminal residue" evidence="2">
    <location>
        <position position="1"/>
    </location>
</feature>
<feature type="non-terminal residue" evidence="2">
    <location>
        <position position="94"/>
    </location>
</feature>
<protein>
    <submittedName>
        <fullName evidence="2">Uncharacterized protein</fullName>
    </submittedName>
</protein>
<evidence type="ECO:0000313" key="2">
    <source>
        <dbReference type="EMBL" id="CAI9549134.1"/>
    </source>
</evidence>